<gene>
    <name evidence="2" type="ORF">SAMN05192542_104171</name>
</gene>
<protein>
    <submittedName>
        <fullName evidence="2">TniQ protein</fullName>
    </submittedName>
</protein>
<dbReference type="AlphaFoldDB" id="A0A1H7L3M0"/>
<keyword evidence="3" id="KW-1185">Reference proteome</keyword>
<evidence type="ECO:0000313" key="3">
    <source>
        <dbReference type="Proteomes" id="UP000199120"/>
    </source>
</evidence>
<dbReference type="STRING" id="416943.SAMN05445871_4007"/>
<organism evidence="2 3">
    <name type="scientific">Paraburkholderia caballeronis</name>
    <dbReference type="NCBI Taxonomy" id="416943"/>
    <lineage>
        <taxon>Bacteria</taxon>
        <taxon>Pseudomonadati</taxon>
        <taxon>Pseudomonadota</taxon>
        <taxon>Betaproteobacteria</taxon>
        <taxon>Burkholderiales</taxon>
        <taxon>Burkholderiaceae</taxon>
        <taxon>Paraburkholderia</taxon>
    </lineage>
</organism>
<accession>A0A1H7L3M0</accession>
<sequence length="434" mass="48246">MSEELLNTRSMLNPVAPIGIGTPEVESMVSYFCRLAMSHCISTTELHRFVDRTMQWQLSEKYDWYQVGLSGMSDTAERMANALSKLTGIGNLDSLTLLTWRDVIAQSSPKPASSRWCPQCLTEGRETGRTYFRLAWDVGTVTACSKHKIRLAHVCPDCNRTDTRHSSAFVMPGWCTSCGMFLGNDKQSPPATPAEVWIASQVGAMLASQSTLASLPERGALLGGIREIVTRLDNGKNALFARRIGLNKTTVHHWLKGGGVPTLPGLLRIASQAGLSLPKLLTGDLERWSPTTSQIHEVDSVLPNQKRRAARQRHDWDHIRAQLAVLAQSPTVVSVEETARNLNVSVRELYAYANEEACSLGRRWIEHRQQRGEQSRNAARDLIETACSEILAEGKAVNLRELIAHFPNGSANRFNGILKRLKEIQEKRNAVELQ</sequence>
<feature type="domain" description="TniQ" evidence="1">
    <location>
        <begin position="17"/>
        <end position="151"/>
    </location>
</feature>
<dbReference type="EMBL" id="FOAJ01000004">
    <property type="protein sequence ID" value="SEK93629.1"/>
    <property type="molecule type" value="Genomic_DNA"/>
</dbReference>
<dbReference type="InterPro" id="IPR009492">
    <property type="entry name" value="TniQ"/>
</dbReference>
<proteinExistence type="predicted"/>
<reference evidence="3" key="1">
    <citation type="submission" date="2016-10" db="EMBL/GenBank/DDBJ databases">
        <authorList>
            <person name="Varghese N."/>
            <person name="Submissions S."/>
        </authorList>
    </citation>
    <scope>NUCLEOTIDE SEQUENCE [LARGE SCALE GENOMIC DNA]</scope>
    <source>
        <strain evidence="3">LMG 26416</strain>
    </source>
</reference>
<dbReference type="RefSeq" id="WP_244283862.1">
    <property type="nucleotide sequence ID" value="NZ_FNSR01000002.1"/>
</dbReference>
<evidence type="ECO:0000259" key="1">
    <source>
        <dbReference type="Pfam" id="PF06527"/>
    </source>
</evidence>
<dbReference type="Pfam" id="PF06527">
    <property type="entry name" value="TniQ"/>
    <property type="match status" value="1"/>
</dbReference>
<dbReference type="Proteomes" id="UP000199120">
    <property type="component" value="Unassembled WGS sequence"/>
</dbReference>
<name>A0A1H7L3M0_9BURK</name>
<evidence type="ECO:0000313" key="2">
    <source>
        <dbReference type="EMBL" id="SEK93629.1"/>
    </source>
</evidence>